<dbReference type="EMBL" id="CAMAPE010000036">
    <property type="protein sequence ID" value="CAH9098590.1"/>
    <property type="molecule type" value="Genomic_DNA"/>
</dbReference>
<dbReference type="Gene3D" id="3.30.420.40">
    <property type="match status" value="1"/>
</dbReference>
<comment type="pathway">
    <text evidence="1">Carbohydrate degradation; glycolysis; D-glyceraldehyde 3-phosphate and glycerone phosphate from D-glucose: step 1/4.</text>
</comment>
<name>A0A9P1EE21_CUSEU</name>
<organism evidence="14 15">
    <name type="scientific">Cuscuta europaea</name>
    <name type="common">European dodder</name>
    <dbReference type="NCBI Taxonomy" id="41803"/>
    <lineage>
        <taxon>Eukaryota</taxon>
        <taxon>Viridiplantae</taxon>
        <taxon>Streptophyta</taxon>
        <taxon>Embryophyta</taxon>
        <taxon>Tracheophyta</taxon>
        <taxon>Spermatophyta</taxon>
        <taxon>Magnoliopsida</taxon>
        <taxon>eudicotyledons</taxon>
        <taxon>Gunneridae</taxon>
        <taxon>Pentapetalae</taxon>
        <taxon>asterids</taxon>
        <taxon>lamiids</taxon>
        <taxon>Solanales</taxon>
        <taxon>Convolvulaceae</taxon>
        <taxon>Cuscuteae</taxon>
        <taxon>Cuscuta</taxon>
        <taxon>Cuscuta subgen. Cuscuta</taxon>
    </lineage>
</organism>
<keyword evidence="7 11" id="KW-0067">ATP-binding</keyword>
<evidence type="ECO:0000256" key="11">
    <source>
        <dbReference type="RuleBase" id="RU362007"/>
    </source>
</evidence>
<dbReference type="Gene3D" id="3.40.367.20">
    <property type="match status" value="1"/>
</dbReference>
<comment type="caution">
    <text evidence="14">The sequence shown here is derived from an EMBL/GenBank/DDBJ whole genome shotgun (WGS) entry which is preliminary data.</text>
</comment>
<evidence type="ECO:0000256" key="2">
    <source>
        <dbReference type="ARBA" id="ARBA00005028"/>
    </source>
</evidence>
<dbReference type="GO" id="GO:0005524">
    <property type="term" value="F:ATP binding"/>
    <property type="evidence" value="ECO:0007669"/>
    <property type="project" value="UniProtKB-UniRule"/>
</dbReference>
<protein>
    <recommendedName>
        <fullName evidence="11">Phosphotransferase</fullName>
        <ecNumber evidence="11">2.7.1.-</ecNumber>
    </recommendedName>
</protein>
<dbReference type="GO" id="GO:0005739">
    <property type="term" value="C:mitochondrion"/>
    <property type="evidence" value="ECO:0007669"/>
    <property type="project" value="UniProtKB-ARBA"/>
</dbReference>
<comment type="similarity">
    <text evidence="3 11">Belongs to the hexokinase family.</text>
</comment>
<dbReference type="PROSITE" id="PS51748">
    <property type="entry name" value="HEXOKINASE_2"/>
    <property type="match status" value="1"/>
</dbReference>
<keyword evidence="6 11" id="KW-0418">Kinase</keyword>
<dbReference type="GO" id="GO:0006096">
    <property type="term" value="P:glycolytic process"/>
    <property type="evidence" value="ECO:0007669"/>
    <property type="project" value="UniProtKB-KW"/>
</dbReference>
<keyword evidence="5 11" id="KW-0547">Nucleotide-binding</keyword>
<comment type="catalytic activity">
    <reaction evidence="9">
        <text>a D-hexose + ATP = a D-hexose 6-phosphate + ADP + H(+)</text>
        <dbReference type="Rhea" id="RHEA:22740"/>
        <dbReference type="ChEBI" id="CHEBI:4194"/>
        <dbReference type="ChEBI" id="CHEBI:15378"/>
        <dbReference type="ChEBI" id="CHEBI:30616"/>
        <dbReference type="ChEBI" id="CHEBI:229467"/>
        <dbReference type="ChEBI" id="CHEBI:456216"/>
        <dbReference type="EC" id="2.7.1.1"/>
    </reaction>
    <physiologicalReaction direction="left-to-right" evidence="9">
        <dbReference type="Rhea" id="RHEA:22741"/>
    </physiologicalReaction>
</comment>
<sequence length="496" mass="53665">MCKVVVAAGVVCAAAGLAAVMVRHRIKSSGRWAKTMALLEEVQEKCGTPTGKLRLVADAMTAEMHAGLASHGGTKLKMLITFVDNLPTGDERGVFYALDLGGTNFRVMRVELGGKEKGGIVSRESEELPIPPHLMSGSCHAPLFDFIAAALGKFLQQEPHPPPPGRQRELGFTFSFPVTQTSIASGTLIKWTKGFSIQETVGQDVVQELRKAIERAGLDIRVAALINDTVGTLAGGRYSNPDAIAAVILGTGTNAAYVERANAIPKWQGLQPKSGNMVINMEWGNFQSSHLPLSYYDKCLDSESLNPGEQIYEKLISGMYLGEIVRRVLCRMAEEAYFFGDTVPPKLRMPFIIRTPHMSAMHHDTSVDLKAVDNTLKEVLEIPNSSLKMRKVVVEVCDIIATRGARLSAAGIFGILKKLGRDGLKAGEINHKKSVVAVDGGLFEHYTKFKTCIESTLKELLGEAYQNLVIELANDGSGVGAALVAAAHSQYLEAEF</sequence>
<dbReference type="GO" id="GO:0006006">
    <property type="term" value="P:glucose metabolic process"/>
    <property type="evidence" value="ECO:0007669"/>
    <property type="project" value="TreeGrafter"/>
</dbReference>
<dbReference type="GO" id="GO:0004340">
    <property type="term" value="F:glucokinase activity"/>
    <property type="evidence" value="ECO:0007669"/>
    <property type="project" value="TreeGrafter"/>
</dbReference>
<dbReference type="InterPro" id="IPR022672">
    <property type="entry name" value="Hexokinase_N"/>
</dbReference>
<gene>
    <name evidence="14" type="ORF">CEURO_LOCUS14313</name>
</gene>
<dbReference type="InterPro" id="IPR043129">
    <property type="entry name" value="ATPase_NBD"/>
</dbReference>
<dbReference type="CDD" id="cd24020">
    <property type="entry name" value="ASKHA_NBD_HK_plant"/>
    <property type="match status" value="1"/>
</dbReference>
<evidence type="ECO:0000256" key="7">
    <source>
        <dbReference type="ARBA" id="ARBA00022840"/>
    </source>
</evidence>
<dbReference type="GO" id="GO:0005829">
    <property type="term" value="C:cytosol"/>
    <property type="evidence" value="ECO:0007669"/>
    <property type="project" value="TreeGrafter"/>
</dbReference>
<proteinExistence type="inferred from homology"/>
<dbReference type="SUPFAM" id="SSF53067">
    <property type="entry name" value="Actin-like ATPase domain"/>
    <property type="match status" value="2"/>
</dbReference>
<evidence type="ECO:0000256" key="5">
    <source>
        <dbReference type="ARBA" id="ARBA00022741"/>
    </source>
</evidence>
<dbReference type="GO" id="GO:0005536">
    <property type="term" value="F:D-glucose binding"/>
    <property type="evidence" value="ECO:0007669"/>
    <property type="project" value="InterPro"/>
</dbReference>
<accession>A0A9P1EE21</accession>
<dbReference type="AlphaFoldDB" id="A0A9P1EE21"/>
<dbReference type="PANTHER" id="PTHR19443:SF16">
    <property type="entry name" value="HEXOKINASE TYPE 1-RELATED"/>
    <property type="match status" value="1"/>
</dbReference>
<feature type="domain" description="Hexokinase C-terminal" evidence="13">
    <location>
        <begin position="245"/>
        <end position="486"/>
    </location>
</feature>
<comment type="pathway">
    <text evidence="2">Carbohydrate metabolism; hexose metabolism.</text>
</comment>
<keyword evidence="15" id="KW-1185">Reference proteome</keyword>
<dbReference type="EC" id="2.7.1.-" evidence="11"/>
<keyword evidence="8 11" id="KW-0324">Glycolysis</keyword>
<evidence type="ECO:0000259" key="12">
    <source>
        <dbReference type="Pfam" id="PF00349"/>
    </source>
</evidence>
<evidence type="ECO:0000256" key="4">
    <source>
        <dbReference type="ARBA" id="ARBA00022679"/>
    </source>
</evidence>
<dbReference type="Pfam" id="PF03727">
    <property type="entry name" value="Hexokinase_2"/>
    <property type="match status" value="1"/>
</dbReference>
<evidence type="ECO:0000259" key="13">
    <source>
        <dbReference type="Pfam" id="PF03727"/>
    </source>
</evidence>
<dbReference type="InterPro" id="IPR022673">
    <property type="entry name" value="Hexokinase_C"/>
</dbReference>
<evidence type="ECO:0000256" key="6">
    <source>
        <dbReference type="ARBA" id="ARBA00022777"/>
    </source>
</evidence>
<dbReference type="FunFam" id="3.30.420.40:FF:000034">
    <property type="entry name" value="Phosphotransferase"/>
    <property type="match status" value="1"/>
</dbReference>
<evidence type="ECO:0000313" key="14">
    <source>
        <dbReference type="EMBL" id="CAH9098590.1"/>
    </source>
</evidence>
<comment type="catalytic activity">
    <reaction evidence="10">
        <text>D-fructose + ATP = D-fructose 6-phosphate + ADP + H(+)</text>
        <dbReference type="Rhea" id="RHEA:16125"/>
        <dbReference type="ChEBI" id="CHEBI:15378"/>
        <dbReference type="ChEBI" id="CHEBI:30616"/>
        <dbReference type="ChEBI" id="CHEBI:37721"/>
        <dbReference type="ChEBI" id="CHEBI:61527"/>
        <dbReference type="ChEBI" id="CHEBI:456216"/>
        <dbReference type="EC" id="2.7.1.1"/>
    </reaction>
    <physiologicalReaction direction="left-to-right" evidence="10">
        <dbReference type="Rhea" id="RHEA:16126"/>
    </physiologicalReaction>
</comment>
<dbReference type="FunFam" id="3.40.367.20:FF:000003">
    <property type="entry name" value="Phosphotransferase"/>
    <property type="match status" value="1"/>
</dbReference>
<evidence type="ECO:0000256" key="9">
    <source>
        <dbReference type="ARBA" id="ARBA00044613"/>
    </source>
</evidence>
<evidence type="ECO:0000256" key="3">
    <source>
        <dbReference type="ARBA" id="ARBA00009225"/>
    </source>
</evidence>
<dbReference type="Pfam" id="PF00349">
    <property type="entry name" value="Hexokinase_1"/>
    <property type="match status" value="1"/>
</dbReference>
<dbReference type="OrthoDB" id="419537at2759"/>
<evidence type="ECO:0000313" key="15">
    <source>
        <dbReference type="Proteomes" id="UP001152484"/>
    </source>
</evidence>
<reference evidence="14" key="1">
    <citation type="submission" date="2022-07" db="EMBL/GenBank/DDBJ databases">
        <authorList>
            <person name="Macas J."/>
            <person name="Novak P."/>
            <person name="Neumann P."/>
        </authorList>
    </citation>
    <scope>NUCLEOTIDE SEQUENCE</scope>
</reference>
<dbReference type="GO" id="GO:0008865">
    <property type="term" value="F:fructokinase activity"/>
    <property type="evidence" value="ECO:0007669"/>
    <property type="project" value="TreeGrafter"/>
</dbReference>
<dbReference type="PRINTS" id="PR00475">
    <property type="entry name" value="HEXOKINASE"/>
</dbReference>
<evidence type="ECO:0000256" key="8">
    <source>
        <dbReference type="ARBA" id="ARBA00023152"/>
    </source>
</evidence>
<evidence type="ECO:0000256" key="10">
    <source>
        <dbReference type="ARBA" id="ARBA00047905"/>
    </source>
</evidence>
<keyword evidence="4 11" id="KW-0808">Transferase</keyword>
<dbReference type="PANTHER" id="PTHR19443">
    <property type="entry name" value="HEXOKINASE"/>
    <property type="match status" value="1"/>
</dbReference>
<dbReference type="Proteomes" id="UP001152484">
    <property type="component" value="Unassembled WGS sequence"/>
</dbReference>
<feature type="domain" description="Hexokinase N-terminal" evidence="12">
    <location>
        <begin position="39"/>
        <end position="238"/>
    </location>
</feature>
<dbReference type="GO" id="GO:0001678">
    <property type="term" value="P:intracellular glucose homeostasis"/>
    <property type="evidence" value="ECO:0007669"/>
    <property type="project" value="InterPro"/>
</dbReference>
<evidence type="ECO:0000256" key="1">
    <source>
        <dbReference type="ARBA" id="ARBA00004888"/>
    </source>
</evidence>
<dbReference type="InterPro" id="IPR001312">
    <property type="entry name" value="Hexokinase"/>
</dbReference>